<organism evidence="2 3">
    <name type="scientific">Acer saccharum</name>
    <name type="common">Sugar maple</name>
    <dbReference type="NCBI Taxonomy" id="4024"/>
    <lineage>
        <taxon>Eukaryota</taxon>
        <taxon>Viridiplantae</taxon>
        <taxon>Streptophyta</taxon>
        <taxon>Embryophyta</taxon>
        <taxon>Tracheophyta</taxon>
        <taxon>Spermatophyta</taxon>
        <taxon>Magnoliopsida</taxon>
        <taxon>eudicotyledons</taxon>
        <taxon>Gunneridae</taxon>
        <taxon>Pentapetalae</taxon>
        <taxon>rosids</taxon>
        <taxon>malvids</taxon>
        <taxon>Sapindales</taxon>
        <taxon>Sapindaceae</taxon>
        <taxon>Hippocastanoideae</taxon>
        <taxon>Acereae</taxon>
        <taxon>Acer</taxon>
    </lineage>
</organism>
<accession>A0AA39RK37</accession>
<keyword evidence="3" id="KW-1185">Reference proteome</keyword>
<evidence type="ECO:0000313" key="3">
    <source>
        <dbReference type="Proteomes" id="UP001168877"/>
    </source>
</evidence>
<reference evidence="2" key="1">
    <citation type="journal article" date="2022" name="Plant J.">
        <title>Strategies of tolerance reflected in two North American maple genomes.</title>
        <authorList>
            <person name="McEvoy S.L."/>
            <person name="Sezen U.U."/>
            <person name="Trouern-Trend A."/>
            <person name="McMahon S.M."/>
            <person name="Schaberg P.G."/>
            <person name="Yang J."/>
            <person name="Wegrzyn J.L."/>
            <person name="Swenson N.G."/>
        </authorList>
    </citation>
    <scope>NUCLEOTIDE SEQUENCE</scope>
    <source>
        <strain evidence="2">NS2018</strain>
    </source>
</reference>
<dbReference type="AlphaFoldDB" id="A0AA39RK37"/>
<evidence type="ECO:0000313" key="2">
    <source>
        <dbReference type="EMBL" id="KAK0574020.1"/>
    </source>
</evidence>
<protein>
    <submittedName>
        <fullName evidence="2">Uncharacterized protein</fullName>
    </submittedName>
</protein>
<reference evidence="2" key="2">
    <citation type="submission" date="2023-06" db="EMBL/GenBank/DDBJ databases">
        <authorList>
            <person name="Swenson N.G."/>
            <person name="Wegrzyn J.L."/>
            <person name="Mcevoy S.L."/>
        </authorList>
    </citation>
    <scope>NUCLEOTIDE SEQUENCE</scope>
    <source>
        <strain evidence="2">NS2018</strain>
        <tissue evidence="2">Leaf</tissue>
    </source>
</reference>
<gene>
    <name evidence="2" type="ORF">LWI29_017058</name>
</gene>
<dbReference type="Proteomes" id="UP001168877">
    <property type="component" value="Unassembled WGS sequence"/>
</dbReference>
<evidence type="ECO:0000256" key="1">
    <source>
        <dbReference type="SAM" id="MobiDB-lite"/>
    </source>
</evidence>
<comment type="caution">
    <text evidence="2">The sequence shown here is derived from an EMBL/GenBank/DDBJ whole genome shotgun (WGS) entry which is preliminary data.</text>
</comment>
<name>A0AA39RK37_ACESA</name>
<sequence length="106" mass="11933">MDLWVVAAATGAGQSEPSNLLKQIWDQSTPLQRLALKQLDRDRFLMDEKDFAGDATSTTSDFDDTHEKNNLLSLTSFPLGSYENESSQRKGKSKYFSDISSRLGRR</sequence>
<feature type="region of interest" description="Disordered" evidence="1">
    <location>
        <begin position="79"/>
        <end position="106"/>
    </location>
</feature>
<proteinExistence type="predicted"/>
<dbReference type="EMBL" id="JAUESC010000387">
    <property type="protein sequence ID" value="KAK0574020.1"/>
    <property type="molecule type" value="Genomic_DNA"/>
</dbReference>